<dbReference type="InterPro" id="IPR013762">
    <property type="entry name" value="Integrase-like_cat_sf"/>
</dbReference>
<dbReference type="PANTHER" id="PTHR30349">
    <property type="entry name" value="PHAGE INTEGRASE-RELATED"/>
    <property type="match status" value="1"/>
</dbReference>
<evidence type="ECO:0000313" key="5">
    <source>
        <dbReference type="EMBL" id="MBL6447629.1"/>
    </source>
</evidence>
<dbReference type="GO" id="GO:0006310">
    <property type="term" value="P:DNA recombination"/>
    <property type="evidence" value="ECO:0007669"/>
    <property type="project" value="UniProtKB-KW"/>
</dbReference>
<feature type="domain" description="Tyr recombinase" evidence="4">
    <location>
        <begin position="1"/>
        <end position="156"/>
    </location>
</feature>
<keyword evidence="3" id="KW-0233">DNA recombination</keyword>
<keyword evidence="2" id="KW-0229">DNA integration</keyword>
<dbReference type="SUPFAM" id="SSF56349">
    <property type="entry name" value="DNA breaking-rejoining enzymes"/>
    <property type="match status" value="1"/>
</dbReference>
<dbReference type="PANTHER" id="PTHR30349:SF77">
    <property type="entry name" value="TYROSINE RECOMBINASE XERC"/>
    <property type="match status" value="1"/>
</dbReference>
<sequence>MLSVYYGCGLRRSEGVALNLSDINLDKNLLHVRKGKNYKERHVPISPASRRHLTQYIYDHRNTLLRYPQTDALFLSKRGTRLQGQSMILRLKALQQQSDSTTLRAKEIGLHTLRHSIATHLLHSGMKLENISLFLGHSSLESTQIYTHLEAHENNL</sequence>
<gene>
    <name evidence="5" type="ORF">JMN32_15025</name>
</gene>
<organism evidence="5 6">
    <name type="scientific">Fulvivirga marina</name>
    <dbReference type="NCBI Taxonomy" id="2494733"/>
    <lineage>
        <taxon>Bacteria</taxon>
        <taxon>Pseudomonadati</taxon>
        <taxon>Bacteroidota</taxon>
        <taxon>Cytophagia</taxon>
        <taxon>Cytophagales</taxon>
        <taxon>Fulvivirgaceae</taxon>
        <taxon>Fulvivirga</taxon>
    </lineage>
</organism>
<accession>A0A937FX23</accession>
<dbReference type="EMBL" id="JAEUGD010000049">
    <property type="protein sequence ID" value="MBL6447629.1"/>
    <property type="molecule type" value="Genomic_DNA"/>
</dbReference>
<evidence type="ECO:0000313" key="6">
    <source>
        <dbReference type="Proteomes" id="UP000614216"/>
    </source>
</evidence>
<comment type="caution">
    <text evidence="5">The sequence shown here is derived from an EMBL/GenBank/DDBJ whole genome shotgun (WGS) entry which is preliminary data.</text>
</comment>
<keyword evidence="6" id="KW-1185">Reference proteome</keyword>
<dbReference type="Proteomes" id="UP000614216">
    <property type="component" value="Unassembled WGS sequence"/>
</dbReference>
<dbReference type="Gene3D" id="1.10.443.10">
    <property type="entry name" value="Intergrase catalytic core"/>
    <property type="match status" value="1"/>
</dbReference>
<proteinExistence type="predicted"/>
<dbReference type="AlphaFoldDB" id="A0A937FX23"/>
<reference evidence="5" key="1">
    <citation type="submission" date="2021-01" db="EMBL/GenBank/DDBJ databases">
        <title>Fulvivirga kasyanovii gen. nov., sp nov., a novel member of the phylum Bacteroidetes isolated from seawater in a mussel farm.</title>
        <authorList>
            <person name="Zhao L.-H."/>
            <person name="Wang Z.-J."/>
        </authorList>
    </citation>
    <scope>NUCLEOTIDE SEQUENCE</scope>
    <source>
        <strain evidence="5">29W222</strain>
    </source>
</reference>
<evidence type="ECO:0000259" key="4">
    <source>
        <dbReference type="PROSITE" id="PS51898"/>
    </source>
</evidence>
<dbReference type="InterPro" id="IPR011010">
    <property type="entry name" value="DNA_brk_join_enz"/>
</dbReference>
<dbReference type="InterPro" id="IPR050090">
    <property type="entry name" value="Tyrosine_recombinase_XerCD"/>
</dbReference>
<dbReference type="Pfam" id="PF00589">
    <property type="entry name" value="Phage_integrase"/>
    <property type="match status" value="1"/>
</dbReference>
<dbReference type="GO" id="GO:0005737">
    <property type="term" value="C:cytoplasm"/>
    <property type="evidence" value="ECO:0007669"/>
    <property type="project" value="UniProtKB-SubCell"/>
</dbReference>
<protein>
    <submittedName>
        <fullName evidence="5">Tyrosine-type recombinase/integrase</fullName>
    </submittedName>
</protein>
<evidence type="ECO:0000256" key="3">
    <source>
        <dbReference type="ARBA" id="ARBA00023172"/>
    </source>
</evidence>
<evidence type="ECO:0000256" key="2">
    <source>
        <dbReference type="ARBA" id="ARBA00022908"/>
    </source>
</evidence>
<evidence type="ECO:0000256" key="1">
    <source>
        <dbReference type="ARBA" id="ARBA00004496"/>
    </source>
</evidence>
<dbReference type="InterPro" id="IPR002104">
    <property type="entry name" value="Integrase_catalytic"/>
</dbReference>
<name>A0A937FX23_9BACT</name>
<dbReference type="GO" id="GO:0003677">
    <property type="term" value="F:DNA binding"/>
    <property type="evidence" value="ECO:0007669"/>
    <property type="project" value="InterPro"/>
</dbReference>
<dbReference type="GO" id="GO:0015074">
    <property type="term" value="P:DNA integration"/>
    <property type="evidence" value="ECO:0007669"/>
    <property type="project" value="UniProtKB-KW"/>
</dbReference>
<comment type="subcellular location">
    <subcellularLocation>
        <location evidence="1">Cytoplasm</location>
    </subcellularLocation>
</comment>
<dbReference type="PROSITE" id="PS51898">
    <property type="entry name" value="TYR_RECOMBINASE"/>
    <property type="match status" value="1"/>
</dbReference>